<evidence type="ECO:0000256" key="8">
    <source>
        <dbReference type="ARBA" id="ARBA00022824"/>
    </source>
</evidence>
<evidence type="ECO:0000313" key="12">
    <source>
        <dbReference type="EMBL" id="KAG5462116.1"/>
    </source>
</evidence>
<dbReference type="Proteomes" id="UP000673691">
    <property type="component" value="Unassembled WGS sequence"/>
</dbReference>
<dbReference type="SUPFAM" id="SSF53756">
    <property type="entry name" value="UDP-Glycosyltransferase/glycogen phosphorylase"/>
    <property type="match status" value="1"/>
</dbReference>
<dbReference type="PANTHER" id="PTHR13036:SF0">
    <property type="entry name" value="CHITOBIOSYLDIPHOSPHODOLICHOL BETA-MANNOSYLTRANSFERASE"/>
    <property type="match status" value="1"/>
</dbReference>
<gene>
    <name evidence="12" type="ORF">BJ554DRAFT_5588</name>
</gene>
<dbReference type="InterPro" id="IPR026051">
    <property type="entry name" value="ALG1-like"/>
</dbReference>
<dbReference type="EC" id="2.4.1.142" evidence="3"/>
<organism evidence="12 13">
    <name type="scientific">Olpidium bornovanus</name>
    <dbReference type="NCBI Taxonomy" id="278681"/>
    <lineage>
        <taxon>Eukaryota</taxon>
        <taxon>Fungi</taxon>
        <taxon>Fungi incertae sedis</taxon>
        <taxon>Olpidiomycota</taxon>
        <taxon>Olpidiomycotina</taxon>
        <taxon>Olpidiomycetes</taxon>
        <taxon>Olpidiales</taxon>
        <taxon>Olpidiaceae</taxon>
        <taxon>Olpidium</taxon>
    </lineage>
</organism>
<dbReference type="Gene3D" id="3.40.50.2000">
    <property type="entry name" value="Glycogen Phosphorylase B"/>
    <property type="match status" value="1"/>
</dbReference>
<dbReference type="PANTHER" id="PTHR13036">
    <property type="entry name" value="BETA1,4 MANNOSYLTRANSFERASE"/>
    <property type="match status" value="1"/>
</dbReference>
<comment type="caution">
    <text evidence="12">The sequence shown here is derived from an EMBL/GenBank/DDBJ whole genome shotgun (WGS) entry which is preliminary data.</text>
</comment>
<dbReference type="GO" id="GO:0005789">
    <property type="term" value="C:endoplasmic reticulum membrane"/>
    <property type="evidence" value="ECO:0007669"/>
    <property type="project" value="UniProtKB-SubCell"/>
</dbReference>
<protein>
    <recommendedName>
        <fullName evidence="4">Chitobiosyldiphosphodolichol beta-mannosyltransferase</fullName>
        <ecNumber evidence="3">2.4.1.142</ecNumber>
    </recommendedName>
</protein>
<evidence type="ECO:0000256" key="9">
    <source>
        <dbReference type="ARBA" id="ARBA00022989"/>
    </source>
</evidence>
<evidence type="ECO:0000256" key="1">
    <source>
        <dbReference type="ARBA" id="ARBA00004389"/>
    </source>
</evidence>
<evidence type="ECO:0000256" key="3">
    <source>
        <dbReference type="ARBA" id="ARBA00012611"/>
    </source>
</evidence>
<proteinExistence type="predicted"/>
<comment type="pathway">
    <text evidence="2">Protein modification; protein glycosylation.</text>
</comment>
<evidence type="ECO:0000256" key="5">
    <source>
        <dbReference type="ARBA" id="ARBA00022676"/>
    </source>
</evidence>
<evidence type="ECO:0000256" key="6">
    <source>
        <dbReference type="ARBA" id="ARBA00022679"/>
    </source>
</evidence>
<dbReference type="EMBL" id="JAEFCI010002605">
    <property type="protein sequence ID" value="KAG5462116.1"/>
    <property type="molecule type" value="Genomic_DNA"/>
</dbReference>
<keyword evidence="9" id="KW-1133">Transmembrane helix</keyword>
<keyword evidence="13" id="KW-1185">Reference proteome</keyword>
<dbReference type="GO" id="GO:0004578">
    <property type="term" value="F:chitobiosyldiphosphodolichol beta-mannosyltransferase activity"/>
    <property type="evidence" value="ECO:0007669"/>
    <property type="project" value="UniProtKB-EC"/>
</dbReference>
<keyword evidence="10" id="KW-0472">Membrane</keyword>
<sequence>MACAVGRHRVLGMIKAGGAGGGTAHAVADLSLFPPSGSVSTLYDRPPASFKRLTVEEVHELKTILSTKWQLHHRLRLETLLSGDQTEWIGIRKPTKESTILTSAPTPGGSASFSDARPALVVSSTSWTEDEDFSLLLDAARKYDIQARGQPCAGAPLLPPLLIVITGKGPLKEHYDGLIRQMRLVHVRILTAWLAIADYPKLLGSADLGVSLHRSSSGLDLPMKVVDMLGCGLPVCAVKFEW</sequence>
<evidence type="ECO:0000313" key="13">
    <source>
        <dbReference type="Proteomes" id="UP000673691"/>
    </source>
</evidence>
<name>A0A8H7ZZ54_9FUNG</name>
<accession>A0A8H7ZZ54</accession>
<dbReference type="AlphaFoldDB" id="A0A8H7ZZ54"/>
<evidence type="ECO:0000256" key="4">
    <source>
        <dbReference type="ARBA" id="ARBA00015841"/>
    </source>
</evidence>
<evidence type="ECO:0000256" key="7">
    <source>
        <dbReference type="ARBA" id="ARBA00022692"/>
    </source>
</evidence>
<keyword evidence="6 12" id="KW-0808">Transferase</keyword>
<reference evidence="12 13" key="1">
    <citation type="journal article" name="Sci. Rep.">
        <title>Genome-scale phylogenetic analyses confirm Olpidium as the closest living zoosporic fungus to the non-flagellated, terrestrial fungi.</title>
        <authorList>
            <person name="Chang Y."/>
            <person name="Rochon D."/>
            <person name="Sekimoto S."/>
            <person name="Wang Y."/>
            <person name="Chovatia M."/>
            <person name="Sandor L."/>
            <person name="Salamov A."/>
            <person name="Grigoriev I.V."/>
            <person name="Stajich J.E."/>
            <person name="Spatafora J.W."/>
        </authorList>
    </citation>
    <scope>NUCLEOTIDE SEQUENCE [LARGE SCALE GENOMIC DNA]</scope>
    <source>
        <strain evidence="12">S191</strain>
    </source>
</reference>
<dbReference type="OrthoDB" id="614844at2759"/>
<comment type="function">
    <text evidence="11">Participates in the formation of the lipid-linked precursor oligosaccharide for N-glycosylation. Involved in assembling the dolichol-pyrophosphate-GlcNAc(2)-Man(5) intermediate on the cytoplasmic surface of the ER.</text>
</comment>
<keyword evidence="5" id="KW-0328">Glycosyltransferase</keyword>
<keyword evidence="8" id="KW-0256">Endoplasmic reticulum</keyword>
<keyword evidence="7" id="KW-0812">Transmembrane</keyword>
<evidence type="ECO:0000256" key="10">
    <source>
        <dbReference type="ARBA" id="ARBA00023136"/>
    </source>
</evidence>
<evidence type="ECO:0000256" key="11">
    <source>
        <dbReference type="ARBA" id="ARBA00024899"/>
    </source>
</evidence>
<evidence type="ECO:0000256" key="2">
    <source>
        <dbReference type="ARBA" id="ARBA00004922"/>
    </source>
</evidence>
<comment type="subcellular location">
    <subcellularLocation>
        <location evidence="1">Endoplasmic reticulum membrane</location>
        <topology evidence="1">Single-pass membrane protein</topology>
    </subcellularLocation>
</comment>